<accession>A0A0M3R8X3</accession>
<gene>
    <name evidence="1" type="ORF">AM592_01655</name>
</gene>
<dbReference type="OrthoDB" id="2986912at2"/>
<dbReference type="EMBL" id="CP012600">
    <property type="protein sequence ID" value="ALC80432.1"/>
    <property type="molecule type" value="Genomic_DNA"/>
</dbReference>
<dbReference type="STRING" id="1441095.AM592_01655"/>
<proteinExistence type="predicted"/>
<dbReference type="PATRIC" id="fig|1441095.3.peg.348"/>
<protein>
    <submittedName>
        <fullName evidence="1">Uncharacterized protein</fullName>
    </submittedName>
</protein>
<dbReference type="Proteomes" id="UP000067625">
    <property type="component" value="Chromosome"/>
</dbReference>
<keyword evidence="2" id="KW-1185">Reference proteome</keyword>
<name>A0A0M3R8X3_9BACI</name>
<evidence type="ECO:0000313" key="1">
    <source>
        <dbReference type="EMBL" id="ALC80432.1"/>
    </source>
</evidence>
<sequence>MNWDNIFKTLEKYTQYKHYLLLFDQYKLPRKQSRDEMSKVLHEAVTDEGFIGSIMSETAMDEWLALHQKDGNNYSFVYNLQEKIQDGLLNNLYVSRNKYIKLRLWDINPHNESEDLNSVMPNLTDITLVGIHRNENAGTYTFSFVSPCEVTGSRADGSTRVFKKVFFSHCVFFDNSNDVKVIFNPTSNLQHVNGVRKERFDWTPIANMVFNKVQEYIGGVLIVAPNWIPQALYKFAEEATSHNNPKITAASFNAQEMIEEFAAEVLKQAGVDTINEPALISRLIQDIQISFESQLFEIYSVEEEKENSLTIFKQRSDGITHIISVESTEEGFKIGPAAQAARRSRQDGDIDLLGVNLKTNDRMYKFLVEQGTDAYLIRGTNTFIEEEVVNIVIRRLNEYRTKIQVAAERHIRSEEGTSFPEAK</sequence>
<dbReference type="RefSeq" id="WP_053602161.1">
    <property type="nucleotide sequence ID" value="NZ_CP012600.1"/>
</dbReference>
<dbReference type="AlphaFoldDB" id="A0A0M3R8X3"/>
<reference evidence="2" key="1">
    <citation type="submission" date="2015-08" db="EMBL/GenBank/DDBJ databases">
        <title>Genome sequencing project for genomic taxonomy and phylogenomics of Bacillus-like bacteria.</title>
        <authorList>
            <person name="Liu B."/>
            <person name="Wang J."/>
            <person name="Zhu Y."/>
            <person name="Liu G."/>
            <person name="Chen Q."/>
            <person name="Chen Z."/>
            <person name="Lan J."/>
            <person name="Che J."/>
            <person name="Ge C."/>
            <person name="Shi H."/>
            <person name="Pan Z."/>
            <person name="Liu X."/>
        </authorList>
    </citation>
    <scope>NUCLEOTIDE SEQUENCE [LARGE SCALE GENOMIC DNA]</scope>
    <source>
        <strain evidence="2">FJAT-4402</strain>
    </source>
</reference>
<reference evidence="1 2" key="2">
    <citation type="journal article" date="2016" name="Int. J. Syst. Evol. Microbiol.">
        <title>Bacillus gobiensis sp. nov., isolated from a soil sample.</title>
        <authorList>
            <person name="Liu B."/>
            <person name="Liu G.H."/>
            <person name="Cetin S."/>
            <person name="Schumann P."/>
            <person name="Pan Z.Z."/>
            <person name="Chen Q.Q."/>
        </authorList>
    </citation>
    <scope>NUCLEOTIDE SEQUENCE [LARGE SCALE GENOMIC DNA]</scope>
    <source>
        <strain evidence="1 2">FJAT-4402</strain>
    </source>
</reference>
<evidence type="ECO:0000313" key="2">
    <source>
        <dbReference type="Proteomes" id="UP000067625"/>
    </source>
</evidence>
<organism evidence="1 2">
    <name type="scientific">Bacillus gobiensis</name>
    <dbReference type="NCBI Taxonomy" id="1441095"/>
    <lineage>
        <taxon>Bacteria</taxon>
        <taxon>Bacillati</taxon>
        <taxon>Bacillota</taxon>
        <taxon>Bacilli</taxon>
        <taxon>Bacillales</taxon>
        <taxon>Bacillaceae</taxon>
        <taxon>Bacillus</taxon>
    </lineage>
</organism>